<keyword evidence="2" id="KW-1185">Reference proteome</keyword>
<evidence type="ECO:0000313" key="2">
    <source>
        <dbReference type="Proteomes" id="UP000237271"/>
    </source>
</evidence>
<dbReference type="EMBL" id="NCKW01016991">
    <property type="protein sequence ID" value="POM59891.1"/>
    <property type="molecule type" value="Genomic_DNA"/>
</dbReference>
<dbReference type="AlphaFoldDB" id="A0A2P4X2V7"/>
<accession>A0A2P4X2V7</accession>
<sequence length="49" mass="5709">MHIQHKFRAEVCEITVKYNISTVLNADQTGERCLAIDHVRFSSCPSFRR</sequence>
<dbReference type="Proteomes" id="UP000237271">
    <property type="component" value="Unassembled WGS sequence"/>
</dbReference>
<name>A0A2P4X2V7_9STRA</name>
<protein>
    <submittedName>
        <fullName evidence="1">Uncharacterized protein</fullName>
    </submittedName>
</protein>
<evidence type="ECO:0000313" key="1">
    <source>
        <dbReference type="EMBL" id="POM59891.1"/>
    </source>
</evidence>
<comment type="caution">
    <text evidence="1">The sequence shown here is derived from an EMBL/GenBank/DDBJ whole genome shotgun (WGS) entry which is preliminary data.</text>
</comment>
<reference evidence="1 2" key="1">
    <citation type="journal article" date="2017" name="Genome Biol. Evol.">
        <title>Phytophthora megakarya and P. palmivora, closely related causal agents of cacao black pod rot, underwent increases in genome sizes and gene numbers by different mechanisms.</title>
        <authorList>
            <person name="Ali S.S."/>
            <person name="Shao J."/>
            <person name="Lary D.J."/>
            <person name="Kronmiller B."/>
            <person name="Shen D."/>
            <person name="Strem M.D."/>
            <person name="Amoako-Attah I."/>
            <person name="Akrofi A.Y."/>
            <person name="Begoude B.A."/>
            <person name="Ten Hoopen G.M."/>
            <person name="Coulibaly K."/>
            <person name="Kebe B.I."/>
            <person name="Melnick R.L."/>
            <person name="Guiltinan M.J."/>
            <person name="Tyler B.M."/>
            <person name="Meinhardt L.W."/>
            <person name="Bailey B.A."/>
        </authorList>
    </citation>
    <scope>NUCLEOTIDE SEQUENCE [LARGE SCALE GENOMIC DNA]</scope>
    <source>
        <strain evidence="2">sbr112.9</strain>
    </source>
</reference>
<organism evidence="1 2">
    <name type="scientific">Phytophthora palmivora</name>
    <dbReference type="NCBI Taxonomy" id="4796"/>
    <lineage>
        <taxon>Eukaryota</taxon>
        <taxon>Sar</taxon>
        <taxon>Stramenopiles</taxon>
        <taxon>Oomycota</taxon>
        <taxon>Peronosporomycetes</taxon>
        <taxon>Peronosporales</taxon>
        <taxon>Peronosporaceae</taxon>
        <taxon>Phytophthora</taxon>
    </lineage>
</organism>
<gene>
    <name evidence="1" type="ORF">PHPALM_31318</name>
</gene>
<proteinExistence type="predicted"/>